<name>A0A0J1G189_9BURK</name>
<dbReference type="AlphaFoldDB" id="A0A0J1G189"/>
<evidence type="ECO:0000313" key="6">
    <source>
        <dbReference type="EMBL" id="KLU25948.1"/>
    </source>
</evidence>
<evidence type="ECO:0000256" key="2">
    <source>
        <dbReference type="ARBA" id="ARBA00023015"/>
    </source>
</evidence>
<dbReference type="InterPro" id="IPR005119">
    <property type="entry name" value="LysR_subst-bd"/>
</dbReference>
<sequence length="304" mass="33390">MNQLQAIRAFARVVEAGTFTKAADSLQMPHATVSKLIQTLEAHLGVKLLLRTTRRVTVTADGAAYYQKTVPLLQELDDIDTGFRAAQNKPRGHLRVDIGASLASLAIIPALPDFLARYPDIRIDFGVSDRHVDLISDNVDCVIRGGVLTDLSLVARQIGHAQWVTCATPAYLDKHGVPLHPRDLESGHSVVNYLSTRTGRPMPMPFARGEEKFEIVVPHAVGVNESNAHFAAGLAGLGIIHTFLYTARAHIASGDLVPILQDWRPAPYPFYVVYPPNRHVSNRLRVFIEWVAQRFELSGTIAGA</sequence>
<dbReference type="OrthoDB" id="9076738at2"/>
<dbReference type="SUPFAM" id="SSF53850">
    <property type="entry name" value="Periplasmic binding protein-like II"/>
    <property type="match status" value="1"/>
</dbReference>
<accession>A0A0J1G189</accession>
<dbReference type="FunFam" id="1.10.10.10:FF:000001">
    <property type="entry name" value="LysR family transcriptional regulator"/>
    <property type="match status" value="1"/>
</dbReference>
<dbReference type="CDD" id="cd08472">
    <property type="entry name" value="PBP2_CrgA_like_3"/>
    <property type="match status" value="1"/>
</dbReference>
<dbReference type="Proteomes" id="UP000035963">
    <property type="component" value="Unassembled WGS sequence"/>
</dbReference>
<dbReference type="Pfam" id="PF03466">
    <property type="entry name" value="LysR_substrate"/>
    <property type="match status" value="1"/>
</dbReference>
<organism evidence="6 7">
    <name type="scientific">Caballeronia mineralivorans PML1(12)</name>
    <dbReference type="NCBI Taxonomy" id="908627"/>
    <lineage>
        <taxon>Bacteria</taxon>
        <taxon>Pseudomonadati</taxon>
        <taxon>Pseudomonadota</taxon>
        <taxon>Betaproteobacteria</taxon>
        <taxon>Burkholderiales</taxon>
        <taxon>Burkholderiaceae</taxon>
        <taxon>Caballeronia</taxon>
    </lineage>
</organism>
<proteinExistence type="inferred from homology"/>
<dbReference type="Gene3D" id="1.10.10.10">
    <property type="entry name" value="Winged helix-like DNA-binding domain superfamily/Winged helix DNA-binding domain"/>
    <property type="match status" value="1"/>
</dbReference>
<evidence type="ECO:0000256" key="1">
    <source>
        <dbReference type="ARBA" id="ARBA00009437"/>
    </source>
</evidence>
<keyword evidence="4" id="KW-0804">Transcription</keyword>
<dbReference type="Gene3D" id="3.40.190.10">
    <property type="entry name" value="Periplasmic binding protein-like II"/>
    <property type="match status" value="2"/>
</dbReference>
<evidence type="ECO:0000313" key="7">
    <source>
        <dbReference type="Proteomes" id="UP000035963"/>
    </source>
</evidence>
<dbReference type="InterPro" id="IPR036390">
    <property type="entry name" value="WH_DNA-bd_sf"/>
</dbReference>
<dbReference type="PATRIC" id="fig|908627.4.peg.2696"/>
<keyword evidence="2" id="KW-0805">Transcription regulation</keyword>
<dbReference type="EMBL" id="AEJF01000080">
    <property type="protein sequence ID" value="KLU25948.1"/>
    <property type="molecule type" value="Genomic_DNA"/>
</dbReference>
<dbReference type="GO" id="GO:0043565">
    <property type="term" value="F:sequence-specific DNA binding"/>
    <property type="evidence" value="ECO:0007669"/>
    <property type="project" value="TreeGrafter"/>
</dbReference>
<protein>
    <submittedName>
        <fullName evidence="6">LysR family transcriptional regulator</fullName>
    </submittedName>
</protein>
<comment type="similarity">
    <text evidence="1">Belongs to the LysR transcriptional regulatory family.</text>
</comment>
<evidence type="ECO:0000256" key="3">
    <source>
        <dbReference type="ARBA" id="ARBA00023125"/>
    </source>
</evidence>
<reference evidence="6 7" key="1">
    <citation type="journal article" date="2015" name="Genome Announc.">
        <title>Draft Genome Sequence of Burkholderia sp. Strain PML1(12), an Ectomycorrhizosphere-Inhabiting Bacterium with Effective Mineral-Weathering Ability.</title>
        <authorList>
            <person name="Uroz S."/>
            <person name="Oger P."/>
        </authorList>
    </citation>
    <scope>NUCLEOTIDE SEQUENCE [LARGE SCALE GENOMIC DNA]</scope>
    <source>
        <strain evidence="7">PML1(12)</strain>
    </source>
</reference>
<evidence type="ECO:0000256" key="4">
    <source>
        <dbReference type="ARBA" id="ARBA00023163"/>
    </source>
</evidence>
<dbReference type="InterPro" id="IPR058163">
    <property type="entry name" value="LysR-type_TF_proteobact-type"/>
</dbReference>
<dbReference type="PANTHER" id="PTHR30537">
    <property type="entry name" value="HTH-TYPE TRANSCRIPTIONAL REGULATOR"/>
    <property type="match status" value="1"/>
</dbReference>
<dbReference type="SUPFAM" id="SSF46785">
    <property type="entry name" value="Winged helix' DNA-binding domain"/>
    <property type="match status" value="1"/>
</dbReference>
<dbReference type="InterPro" id="IPR000847">
    <property type="entry name" value="LysR_HTH_N"/>
</dbReference>
<keyword evidence="7" id="KW-1185">Reference proteome</keyword>
<dbReference type="GO" id="GO:0006351">
    <property type="term" value="P:DNA-templated transcription"/>
    <property type="evidence" value="ECO:0007669"/>
    <property type="project" value="TreeGrafter"/>
</dbReference>
<dbReference type="GO" id="GO:0003700">
    <property type="term" value="F:DNA-binding transcription factor activity"/>
    <property type="evidence" value="ECO:0007669"/>
    <property type="project" value="InterPro"/>
</dbReference>
<dbReference type="Pfam" id="PF00126">
    <property type="entry name" value="HTH_1"/>
    <property type="match status" value="1"/>
</dbReference>
<dbReference type="RefSeq" id="WP_047846895.1">
    <property type="nucleotide sequence ID" value="NZ_AEJF01000080.1"/>
</dbReference>
<dbReference type="InterPro" id="IPR036388">
    <property type="entry name" value="WH-like_DNA-bd_sf"/>
</dbReference>
<feature type="domain" description="HTH lysR-type" evidence="5">
    <location>
        <begin position="1"/>
        <end position="59"/>
    </location>
</feature>
<dbReference type="PANTHER" id="PTHR30537:SF17">
    <property type="entry name" value="LYSR-FAMILY REGULATORY PROTEIN"/>
    <property type="match status" value="1"/>
</dbReference>
<comment type="caution">
    <text evidence="6">The sequence shown here is derived from an EMBL/GenBank/DDBJ whole genome shotgun (WGS) entry which is preliminary data.</text>
</comment>
<evidence type="ECO:0000259" key="5">
    <source>
        <dbReference type="PROSITE" id="PS50931"/>
    </source>
</evidence>
<dbReference type="PROSITE" id="PS50931">
    <property type="entry name" value="HTH_LYSR"/>
    <property type="match status" value="1"/>
</dbReference>
<keyword evidence="3" id="KW-0238">DNA-binding</keyword>
<gene>
    <name evidence="6" type="ORF">EOS_12155</name>
</gene>